<gene>
    <name evidence="2" type="ORF">ADK38_05540</name>
</gene>
<feature type="region of interest" description="Disordered" evidence="1">
    <location>
        <begin position="67"/>
        <end position="93"/>
    </location>
</feature>
<proteinExistence type="predicted"/>
<dbReference type="EMBL" id="LGUT01000449">
    <property type="protein sequence ID" value="KOG91008.1"/>
    <property type="molecule type" value="Genomic_DNA"/>
</dbReference>
<keyword evidence="3" id="KW-1185">Reference proteome</keyword>
<sequence length="93" mass="9717">MISSPCSRTVSRSGLSPGSRWKSVTGTVRSLSSGPRSRTAASRAARATAMSEGCVATQCAEWPSTARSRCTPSRAGQPVPGSRLLHGLPTSWK</sequence>
<reference evidence="2 3" key="1">
    <citation type="submission" date="2015-07" db="EMBL/GenBank/DDBJ databases">
        <authorList>
            <person name="Ju K.-S."/>
            <person name="Doroghazi J.R."/>
            <person name="Metcalf W.W."/>
        </authorList>
    </citation>
    <scope>NUCLEOTIDE SEQUENCE [LARGE SCALE GENOMIC DNA]</scope>
    <source>
        <strain evidence="2 3">NRRL B-3589</strain>
    </source>
</reference>
<feature type="region of interest" description="Disordered" evidence="1">
    <location>
        <begin position="1"/>
        <end position="44"/>
    </location>
</feature>
<protein>
    <submittedName>
        <fullName evidence="2">Uncharacterized protein</fullName>
    </submittedName>
</protein>
<evidence type="ECO:0000256" key="1">
    <source>
        <dbReference type="SAM" id="MobiDB-lite"/>
    </source>
</evidence>
<accession>A0ABR5JC32</accession>
<name>A0ABR5JC32_9ACTN</name>
<evidence type="ECO:0000313" key="2">
    <source>
        <dbReference type="EMBL" id="KOG91008.1"/>
    </source>
</evidence>
<organism evidence="2 3">
    <name type="scientific">Streptomyces varsoviensis</name>
    <dbReference type="NCBI Taxonomy" id="67373"/>
    <lineage>
        <taxon>Bacteria</taxon>
        <taxon>Bacillati</taxon>
        <taxon>Actinomycetota</taxon>
        <taxon>Actinomycetes</taxon>
        <taxon>Kitasatosporales</taxon>
        <taxon>Streptomycetaceae</taxon>
        <taxon>Streptomyces</taxon>
    </lineage>
</organism>
<feature type="compositionally biased region" description="Polar residues" evidence="1">
    <location>
        <begin position="1"/>
        <end position="35"/>
    </location>
</feature>
<comment type="caution">
    <text evidence="2">The sequence shown here is derived from an EMBL/GenBank/DDBJ whole genome shotgun (WGS) entry which is preliminary data.</text>
</comment>
<evidence type="ECO:0000313" key="3">
    <source>
        <dbReference type="Proteomes" id="UP000037020"/>
    </source>
</evidence>
<dbReference type="Proteomes" id="UP000037020">
    <property type="component" value="Unassembled WGS sequence"/>
</dbReference>